<comment type="caution">
    <text evidence="13">The sequence shown here is derived from an EMBL/GenBank/DDBJ whole genome shotgun (WGS) entry which is preliminary data.</text>
</comment>
<organism evidence="13 14">
    <name type="scientific">Planococcus koreensis</name>
    <dbReference type="NCBI Taxonomy" id="112331"/>
    <lineage>
        <taxon>Bacteria</taxon>
        <taxon>Bacillati</taxon>
        <taxon>Bacillota</taxon>
        <taxon>Bacilli</taxon>
        <taxon>Bacillales</taxon>
        <taxon>Caryophanaceae</taxon>
        <taxon>Planococcus</taxon>
    </lineage>
</organism>
<dbReference type="EMBL" id="JACHHE010000001">
    <property type="protein sequence ID" value="MBB5178582.1"/>
    <property type="molecule type" value="Genomic_DNA"/>
</dbReference>
<keyword evidence="6" id="KW-1133">Transmembrane helix</keyword>
<name>A0A7W8FTC8_9BACL</name>
<keyword evidence="9" id="KW-0804">Transcription</keyword>
<evidence type="ECO:0000313" key="13">
    <source>
        <dbReference type="EMBL" id="MBB5178582.1"/>
    </source>
</evidence>
<dbReference type="RefSeq" id="WP_135505861.1">
    <property type="nucleotide sequence ID" value="NZ_JACHHE010000001.1"/>
</dbReference>
<evidence type="ECO:0000256" key="5">
    <source>
        <dbReference type="ARBA" id="ARBA00022968"/>
    </source>
</evidence>
<proteinExistence type="inferred from homology"/>
<keyword evidence="14" id="KW-1185">Reference proteome</keyword>
<evidence type="ECO:0000256" key="11">
    <source>
        <dbReference type="ARBA" id="ARBA00040752"/>
    </source>
</evidence>
<evidence type="ECO:0000256" key="1">
    <source>
        <dbReference type="ARBA" id="ARBA00004401"/>
    </source>
</evidence>
<keyword evidence="4" id="KW-0812">Transmembrane</keyword>
<sequence length="316" mass="35231">MQEEMQPARSGRRKKKRLRFRGVLLILFIILLAVGAYAFVQYQSGLKSAEKNTEIEPVSFDGDPENPDYSNILIMGVDSRGEEQSRTDTMMLLSHNKKTDEVKLTSFMRDIYADIPDYQSYKLNTAYYLGGADLLADTLRSMFGVEIHHYALVDFSNFEQMVDIAAPNGVEIDVEKDMSKLIGVSLKQGVHDLNGKELLGYARFRADNEGDFGRVRRQQQVLAAMKEELISPSAIPQYPKLAGAVRGYVQTDISTADQVKLAVQLALNGGGDLERLTVPVEGSYSYGNYSHAGSVLDIDIEQNKQALSEFLSQPLN</sequence>
<evidence type="ECO:0000256" key="9">
    <source>
        <dbReference type="ARBA" id="ARBA00023163"/>
    </source>
</evidence>
<evidence type="ECO:0000256" key="8">
    <source>
        <dbReference type="ARBA" id="ARBA00023136"/>
    </source>
</evidence>
<keyword evidence="7" id="KW-0805">Transcription regulation</keyword>
<dbReference type="AlphaFoldDB" id="A0A7W8FTC8"/>
<comment type="subcellular location">
    <subcellularLocation>
        <location evidence="1">Cell membrane</location>
        <topology evidence="1">Single-pass type II membrane protein</topology>
    </subcellularLocation>
</comment>
<evidence type="ECO:0000259" key="12">
    <source>
        <dbReference type="Pfam" id="PF03816"/>
    </source>
</evidence>
<dbReference type="InterPro" id="IPR004474">
    <property type="entry name" value="LytR_CpsA_psr"/>
</dbReference>
<feature type="domain" description="Cell envelope-related transcriptional attenuator" evidence="12">
    <location>
        <begin position="86"/>
        <end position="229"/>
    </location>
</feature>
<gene>
    <name evidence="13" type="ORF">HNQ44_000004</name>
</gene>
<comment type="function">
    <text evidence="10">Involved in SarA attenuation. Affects resistance to oxacillin and teicoplanin, as well as the synthesis of virulence factors.</text>
</comment>
<comment type="similarity">
    <text evidence="2">Belongs to the LytR/CpsA/Psr (LCP) family.</text>
</comment>
<keyword evidence="3" id="KW-1003">Cell membrane</keyword>
<dbReference type="GO" id="GO:0005886">
    <property type="term" value="C:plasma membrane"/>
    <property type="evidence" value="ECO:0007669"/>
    <property type="project" value="UniProtKB-SubCell"/>
</dbReference>
<dbReference type="NCBIfam" id="TIGR00350">
    <property type="entry name" value="lytR_cpsA_psr"/>
    <property type="match status" value="1"/>
</dbReference>
<protein>
    <recommendedName>
        <fullName evidence="11">Regulatory protein MsrR</fullName>
    </recommendedName>
</protein>
<evidence type="ECO:0000256" key="3">
    <source>
        <dbReference type="ARBA" id="ARBA00022475"/>
    </source>
</evidence>
<evidence type="ECO:0000256" key="2">
    <source>
        <dbReference type="ARBA" id="ARBA00006068"/>
    </source>
</evidence>
<dbReference type="PANTHER" id="PTHR33392">
    <property type="entry name" value="POLYISOPRENYL-TEICHOIC ACID--PEPTIDOGLYCAN TEICHOIC ACID TRANSFERASE TAGU"/>
    <property type="match status" value="1"/>
</dbReference>
<evidence type="ECO:0000313" key="14">
    <source>
        <dbReference type="Proteomes" id="UP000525923"/>
    </source>
</evidence>
<dbReference type="PANTHER" id="PTHR33392:SF8">
    <property type="entry name" value="REGULATORY PROTEIN MSRR"/>
    <property type="match status" value="1"/>
</dbReference>
<evidence type="ECO:0000256" key="6">
    <source>
        <dbReference type="ARBA" id="ARBA00022989"/>
    </source>
</evidence>
<dbReference type="Proteomes" id="UP000525923">
    <property type="component" value="Unassembled WGS sequence"/>
</dbReference>
<dbReference type="InterPro" id="IPR050922">
    <property type="entry name" value="LytR/CpsA/Psr_CW_biosynth"/>
</dbReference>
<accession>A0A7W8FTC8</accession>
<evidence type="ECO:0000256" key="7">
    <source>
        <dbReference type="ARBA" id="ARBA00023015"/>
    </source>
</evidence>
<dbReference type="OrthoDB" id="9782542at2"/>
<evidence type="ECO:0000256" key="10">
    <source>
        <dbReference type="ARBA" id="ARBA00037178"/>
    </source>
</evidence>
<keyword evidence="8" id="KW-0472">Membrane</keyword>
<dbReference type="Gene3D" id="3.40.630.190">
    <property type="entry name" value="LCP protein"/>
    <property type="match status" value="1"/>
</dbReference>
<dbReference type="Pfam" id="PF03816">
    <property type="entry name" value="LytR_cpsA_psr"/>
    <property type="match status" value="1"/>
</dbReference>
<evidence type="ECO:0000256" key="4">
    <source>
        <dbReference type="ARBA" id="ARBA00022692"/>
    </source>
</evidence>
<keyword evidence="5" id="KW-0735">Signal-anchor</keyword>
<reference evidence="13 14" key="1">
    <citation type="submission" date="2020-08" db="EMBL/GenBank/DDBJ databases">
        <title>Genomic Encyclopedia of Type Strains, Phase IV (KMG-IV): sequencing the most valuable type-strain genomes for metagenomic binning, comparative biology and taxonomic classification.</title>
        <authorList>
            <person name="Goeker M."/>
        </authorList>
    </citation>
    <scope>NUCLEOTIDE SEQUENCE [LARGE SCALE GENOMIC DNA]</scope>
    <source>
        <strain evidence="13 14">DSM 15895</strain>
    </source>
</reference>